<keyword evidence="2" id="KW-0560">Oxidoreductase</keyword>
<comment type="caution">
    <text evidence="4">The sequence shown here is derived from an EMBL/GenBank/DDBJ whole genome shotgun (WGS) entry which is preliminary data.</text>
</comment>
<gene>
    <name evidence="4" type="ORF">WCD58_07260</name>
</gene>
<dbReference type="PRINTS" id="PR00359">
    <property type="entry name" value="BP450"/>
</dbReference>
<accession>A0ABU8M2W8</accession>
<proteinExistence type="inferred from homology"/>
<dbReference type="PANTHER" id="PTHR46696:SF4">
    <property type="entry name" value="BIOTIN BIOSYNTHESIS CYTOCHROME P450"/>
    <property type="match status" value="1"/>
</dbReference>
<keyword evidence="5" id="KW-1185">Reference proteome</keyword>
<feature type="region of interest" description="Disordered" evidence="3">
    <location>
        <begin position="105"/>
        <end position="147"/>
    </location>
</feature>
<comment type="similarity">
    <text evidence="1 2">Belongs to the cytochrome P450 family.</text>
</comment>
<reference evidence="4 5" key="1">
    <citation type="submission" date="2024-03" db="EMBL/GenBank/DDBJ databases">
        <title>Actinomycetospora sp. OC33-EN07, a novel actinomycete isolated from wild orchid (Aerides multiflora).</title>
        <authorList>
            <person name="Suriyachadkun C."/>
        </authorList>
    </citation>
    <scope>NUCLEOTIDE SEQUENCE [LARGE SCALE GENOMIC DNA]</scope>
    <source>
        <strain evidence="4 5">OC33-EN07</strain>
    </source>
</reference>
<dbReference type="EMBL" id="JBBEGM010000002">
    <property type="protein sequence ID" value="MEJ2860947.1"/>
    <property type="molecule type" value="Genomic_DNA"/>
</dbReference>
<dbReference type="SUPFAM" id="SSF48264">
    <property type="entry name" value="Cytochrome P450"/>
    <property type="match status" value="1"/>
</dbReference>
<name>A0ABU8M2W8_9PSEU</name>
<evidence type="ECO:0000313" key="5">
    <source>
        <dbReference type="Proteomes" id="UP001369736"/>
    </source>
</evidence>
<feature type="compositionally biased region" description="Low complexity" evidence="3">
    <location>
        <begin position="125"/>
        <end position="141"/>
    </location>
</feature>
<dbReference type="CDD" id="cd20625">
    <property type="entry name" value="CYP164-like"/>
    <property type="match status" value="1"/>
</dbReference>
<protein>
    <submittedName>
        <fullName evidence="4">Cytochrome P450</fullName>
    </submittedName>
</protein>
<dbReference type="PRINTS" id="PR00385">
    <property type="entry name" value="P450"/>
</dbReference>
<organism evidence="4 5">
    <name type="scientific">Actinomycetospora flava</name>
    <dbReference type="NCBI Taxonomy" id="3129232"/>
    <lineage>
        <taxon>Bacteria</taxon>
        <taxon>Bacillati</taxon>
        <taxon>Actinomycetota</taxon>
        <taxon>Actinomycetes</taxon>
        <taxon>Pseudonocardiales</taxon>
        <taxon>Pseudonocardiaceae</taxon>
        <taxon>Actinomycetospora</taxon>
    </lineage>
</organism>
<evidence type="ECO:0000313" key="4">
    <source>
        <dbReference type="EMBL" id="MEJ2860947.1"/>
    </source>
</evidence>
<keyword evidence="2" id="KW-0349">Heme</keyword>
<dbReference type="InterPro" id="IPR017972">
    <property type="entry name" value="Cyt_P450_CS"/>
</dbReference>
<keyword evidence="2" id="KW-0503">Monooxygenase</keyword>
<keyword evidence="2" id="KW-0479">Metal-binding</keyword>
<dbReference type="Gene3D" id="1.10.630.10">
    <property type="entry name" value="Cytochrome P450"/>
    <property type="match status" value="1"/>
</dbReference>
<dbReference type="Pfam" id="PF00067">
    <property type="entry name" value="p450"/>
    <property type="match status" value="1"/>
</dbReference>
<evidence type="ECO:0000256" key="2">
    <source>
        <dbReference type="RuleBase" id="RU000461"/>
    </source>
</evidence>
<dbReference type="InterPro" id="IPR001128">
    <property type="entry name" value="Cyt_P450"/>
</dbReference>
<sequence>MTTDQADPRTAPTPLPRWRSDLRLGTRIAMMRAGGLALALRGDPVARLMHRPWRLDPYPTYARLRADAAAGGGVARSRTGIRAVASHEAATAVLRDRRFGVRLADGRMPFDPRDTEQSGEHADRGAGASESDDASSTTGGDPTDPEAALLEPIDLSLLGLDAPDHTRLRRLAQPTFAPKRLAQYRETARTVTGKLLDAAPAQGPFDLVSTLAAPLPISVISELLAIPDVDTPRFAAWGRVVGAALDGVHSVRHAHALSRATADLRSLFADLVERRRADPGEDVISQLVHALDEGTLTLDELVSLAQLLLIAGFETTTNLVGNAVRALHASGTWDDLAADPGLAASVVEETLRFDPPVQLTARFAHEDVELGGRTLRRDTGVLVLLASAGRDPAAHPDPDRFDPRREQTTAHLAFSGGAHYCLGAALARMEGEVALELLAERMPRLRPAGRLVPRVATVLRGPRRFPVRAD</sequence>
<dbReference type="InterPro" id="IPR002397">
    <property type="entry name" value="Cyt_P450_B"/>
</dbReference>
<keyword evidence="2" id="KW-0408">Iron</keyword>
<dbReference type="PANTHER" id="PTHR46696">
    <property type="entry name" value="P450, PUTATIVE (EUROFUNG)-RELATED"/>
    <property type="match status" value="1"/>
</dbReference>
<dbReference type="PROSITE" id="PS00086">
    <property type="entry name" value="CYTOCHROME_P450"/>
    <property type="match status" value="1"/>
</dbReference>
<dbReference type="RefSeq" id="WP_337701094.1">
    <property type="nucleotide sequence ID" value="NZ_JBBEGM010000002.1"/>
</dbReference>
<evidence type="ECO:0000256" key="3">
    <source>
        <dbReference type="SAM" id="MobiDB-lite"/>
    </source>
</evidence>
<dbReference type="Proteomes" id="UP001369736">
    <property type="component" value="Unassembled WGS sequence"/>
</dbReference>
<dbReference type="InterPro" id="IPR036396">
    <property type="entry name" value="Cyt_P450_sf"/>
</dbReference>
<evidence type="ECO:0000256" key="1">
    <source>
        <dbReference type="ARBA" id="ARBA00010617"/>
    </source>
</evidence>
<feature type="compositionally biased region" description="Basic and acidic residues" evidence="3">
    <location>
        <begin position="105"/>
        <end position="124"/>
    </location>
</feature>